<accession>A0A0D8BGJ0</accession>
<feature type="non-terminal residue" evidence="1">
    <location>
        <position position="82"/>
    </location>
</feature>
<protein>
    <submittedName>
        <fullName evidence="1">Uncharacterized protein</fullName>
    </submittedName>
</protein>
<dbReference type="AlphaFoldDB" id="A0A0D8BGJ0"/>
<reference evidence="1 2" key="2">
    <citation type="journal article" date="2016" name="Genome Announc.">
        <title>Permanent Draft Genome Sequences for Two Variants of Frankia sp. Strain CpI1, the First Frankia Strain Isolated from Root Nodules of Comptonia peregrina.</title>
        <authorList>
            <person name="Oshone R."/>
            <person name="Hurst S.G.IV."/>
            <person name="Abebe-Akele F."/>
            <person name="Simpson S."/>
            <person name="Morris K."/>
            <person name="Thomas W.K."/>
            <person name="Tisa L.S."/>
        </authorList>
    </citation>
    <scope>NUCLEOTIDE SEQUENCE [LARGE SCALE GENOMIC DNA]</scope>
    <source>
        <strain evidence="2">CpI1-S</strain>
    </source>
</reference>
<comment type="caution">
    <text evidence="1">The sequence shown here is derived from an EMBL/GenBank/DDBJ whole genome shotgun (WGS) entry which is preliminary data.</text>
</comment>
<gene>
    <name evidence="1" type="ORF">FF36_02522</name>
</gene>
<sequence>MRGRLLGQARARLQRLMRASFEQKSPFGMSDPAQAGADRAVDLLRETLHTGDPTALNTAIDLFHQAVAATPTDDPDRAGMLS</sequence>
<keyword evidence="2" id="KW-1185">Reference proteome</keyword>
<organism evidence="1 2">
    <name type="scientific">Frankia torreyi</name>
    <dbReference type="NCBI Taxonomy" id="1856"/>
    <lineage>
        <taxon>Bacteria</taxon>
        <taxon>Bacillati</taxon>
        <taxon>Actinomycetota</taxon>
        <taxon>Actinomycetes</taxon>
        <taxon>Frankiales</taxon>
        <taxon>Frankiaceae</taxon>
        <taxon>Frankia</taxon>
    </lineage>
</organism>
<proteinExistence type="predicted"/>
<evidence type="ECO:0000313" key="1">
    <source>
        <dbReference type="EMBL" id="KJE23094.1"/>
    </source>
</evidence>
<name>A0A0D8BGJ0_9ACTN</name>
<dbReference type="EMBL" id="JYFN01000016">
    <property type="protein sequence ID" value="KJE23094.1"/>
    <property type="molecule type" value="Genomic_DNA"/>
</dbReference>
<reference evidence="2" key="1">
    <citation type="submission" date="2015-02" db="EMBL/GenBank/DDBJ databases">
        <title>Draft Genome of Frankia sp. CpI1-S.</title>
        <authorList>
            <person name="Oshone R.T."/>
            <person name="Ngom M."/>
            <person name="Ghodhbane-Gtari F."/>
            <person name="Gtari M."/>
            <person name="Morris K."/>
            <person name="Thomas K."/>
            <person name="Sen A."/>
            <person name="Tisa L.S."/>
        </authorList>
    </citation>
    <scope>NUCLEOTIDE SEQUENCE [LARGE SCALE GENOMIC DNA]</scope>
    <source>
        <strain evidence="2">CpI1-S</strain>
    </source>
</reference>
<dbReference type="Proteomes" id="UP000032545">
    <property type="component" value="Unassembled WGS sequence"/>
</dbReference>
<evidence type="ECO:0000313" key="2">
    <source>
        <dbReference type="Proteomes" id="UP000032545"/>
    </source>
</evidence>